<keyword evidence="3" id="KW-0863">Zinc-finger</keyword>
<protein>
    <submittedName>
        <fullName evidence="7">Uncharacterized protein</fullName>
    </submittedName>
</protein>
<dbReference type="WBParaSite" id="PSU_v2.g11067.t1">
    <property type="protein sequence ID" value="PSU_v2.g11067.t1"/>
    <property type="gene ID" value="PSU_v2.g11067"/>
</dbReference>
<evidence type="ECO:0000256" key="4">
    <source>
        <dbReference type="ARBA" id="ARBA00022833"/>
    </source>
</evidence>
<evidence type="ECO:0000256" key="3">
    <source>
        <dbReference type="ARBA" id="ARBA00022771"/>
    </source>
</evidence>
<dbReference type="Proteomes" id="UP000887577">
    <property type="component" value="Unplaced"/>
</dbReference>
<proteinExistence type="predicted"/>
<dbReference type="SUPFAM" id="SSF53098">
    <property type="entry name" value="Ribonuclease H-like"/>
    <property type="match status" value="1"/>
</dbReference>
<evidence type="ECO:0000256" key="2">
    <source>
        <dbReference type="ARBA" id="ARBA00022723"/>
    </source>
</evidence>
<dbReference type="AlphaFoldDB" id="A0A914XV02"/>
<evidence type="ECO:0000313" key="7">
    <source>
        <dbReference type="WBParaSite" id="PSU_v2.g11067.t1"/>
    </source>
</evidence>
<dbReference type="PANTHER" id="PTHR46481:SF10">
    <property type="entry name" value="ZINC FINGER BED DOMAIN-CONTAINING PROTEIN 39"/>
    <property type="match status" value="1"/>
</dbReference>
<dbReference type="PANTHER" id="PTHR46481">
    <property type="entry name" value="ZINC FINGER BED DOMAIN-CONTAINING PROTEIN 4"/>
    <property type="match status" value="1"/>
</dbReference>
<dbReference type="InterPro" id="IPR012337">
    <property type="entry name" value="RNaseH-like_sf"/>
</dbReference>
<dbReference type="GO" id="GO:0008270">
    <property type="term" value="F:zinc ion binding"/>
    <property type="evidence" value="ECO:0007669"/>
    <property type="project" value="UniProtKB-KW"/>
</dbReference>
<keyword evidence="2" id="KW-0479">Metal-binding</keyword>
<evidence type="ECO:0000256" key="1">
    <source>
        <dbReference type="ARBA" id="ARBA00004123"/>
    </source>
</evidence>
<evidence type="ECO:0000313" key="6">
    <source>
        <dbReference type="Proteomes" id="UP000887577"/>
    </source>
</evidence>
<sequence>MLFNLQLISKFKLTKCLAEMISGDVLPFSTVENFGFRIGDFVSYATPAFNAYVLKHVQDFGAAMSMDFGTLESNYFACTVHFLNSEWELTSWTLNFNEYDEKTSDAEHVRKNLLSILEAYGINIDLARKNITFTTDRGSNLLAALSDVIRIDDSCHQLNILSKRTITPYKAQYITNQIQLSDAVKETLKTCDGHLKALIIIIKAIL</sequence>
<keyword evidence="6" id="KW-1185">Reference proteome</keyword>
<name>A0A914XV02_9BILA</name>
<keyword evidence="4" id="KW-0862">Zinc</keyword>
<comment type="subcellular location">
    <subcellularLocation>
        <location evidence="1">Nucleus</location>
    </subcellularLocation>
</comment>
<evidence type="ECO:0000256" key="5">
    <source>
        <dbReference type="ARBA" id="ARBA00023242"/>
    </source>
</evidence>
<accession>A0A914XV02</accession>
<dbReference type="InterPro" id="IPR052035">
    <property type="entry name" value="ZnF_BED_domain_contain"/>
</dbReference>
<reference evidence="7" key="1">
    <citation type="submission" date="2022-11" db="UniProtKB">
        <authorList>
            <consortium name="WormBaseParasite"/>
        </authorList>
    </citation>
    <scope>IDENTIFICATION</scope>
</reference>
<organism evidence="6 7">
    <name type="scientific">Panagrolaimus superbus</name>
    <dbReference type="NCBI Taxonomy" id="310955"/>
    <lineage>
        <taxon>Eukaryota</taxon>
        <taxon>Metazoa</taxon>
        <taxon>Ecdysozoa</taxon>
        <taxon>Nematoda</taxon>
        <taxon>Chromadorea</taxon>
        <taxon>Rhabditida</taxon>
        <taxon>Tylenchina</taxon>
        <taxon>Panagrolaimomorpha</taxon>
        <taxon>Panagrolaimoidea</taxon>
        <taxon>Panagrolaimidae</taxon>
        <taxon>Panagrolaimus</taxon>
    </lineage>
</organism>
<keyword evidence="5" id="KW-0539">Nucleus</keyword>
<dbReference type="GO" id="GO:0005634">
    <property type="term" value="C:nucleus"/>
    <property type="evidence" value="ECO:0007669"/>
    <property type="project" value="UniProtKB-SubCell"/>
</dbReference>